<comment type="caution">
    <text evidence="1">The sequence shown here is derived from an EMBL/GenBank/DDBJ whole genome shotgun (WGS) entry which is preliminary data.</text>
</comment>
<gene>
    <name evidence="1" type="ORF">Pan14r_51530</name>
</gene>
<dbReference type="Proteomes" id="UP000317238">
    <property type="component" value="Unassembled WGS sequence"/>
</dbReference>
<protein>
    <submittedName>
        <fullName evidence="1">Uncharacterized protein</fullName>
    </submittedName>
</protein>
<keyword evidence="2" id="KW-1185">Reference proteome</keyword>
<evidence type="ECO:0000313" key="1">
    <source>
        <dbReference type="EMBL" id="TWT65606.1"/>
    </source>
</evidence>
<accession>A0A5C5XQW9</accession>
<organism evidence="1 2">
    <name type="scientific">Crateriforma conspicua</name>
    <dbReference type="NCBI Taxonomy" id="2527996"/>
    <lineage>
        <taxon>Bacteria</taxon>
        <taxon>Pseudomonadati</taxon>
        <taxon>Planctomycetota</taxon>
        <taxon>Planctomycetia</taxon>
        <taxon>Planctomycetales</taxon>
        <taxon>Planctomycetaceae</taxon>
        <taxon>Crateriforma</taxon>
    </lineage>
</organism>
<proteinExistence type="predicted"/>
<dbReference type="AlphaFoldDB" id="A0A5C5XQW9"/>
<reference evidence="1 2" key="1">
    <citation type="submission" date="2019-02" db="EMBL/GenBank/DDBJ databases">
        <title>Deep-cultivation of Planctomycetes and their phenomic and genomic characterization uncovers novel biology.</title>
        <authorList>
            <person name="Wiegand S."/>
            <person name="Jogler M."/>
            <person name="Boedeker C."/>
            <person name="Pinto D."/>
            <person name="Vollmers J."/>
            <person name="Rivas-Marin E."/>
            <person name="Kohn T."/>
            <person name="Peeters S.H."/>
            <person name="Heuer A."/>
            <person name="Rast P."/>
            <person name="Oberbeckmann S."/>
            <person name="Bunk B."/>
            <person name="Jeske O."/>
            <person name="Meyerdierks A."/>
            <person name="Storesund J.E."/>
            <person name="Kallscheuer N."/>
            <person name="Luecker S."/>
            <person name="Lage O.M."/>
            <person name="Pohl T."/>
            <person name="Merkel B.J."/>
            <person name="Hornburger P."/>
            <person name="Mueller R.-W."/>
            <person name="Bruemmer F."/>
            <person name="Labrenz M."/>
            <person name="Spormann A.M."/>
            <person name="Op Den Camp H."/>
            <person name="Overmann J."/>
            <person name="Amann R."/>
            <person name="Jetten M.S.M."/>
            <person name="Mascher T."/>
            <person name="Medema M.H."/>
            <person name="Devos D.P."/>
            <person name="Kaster A.-K."/>
            <person name="Ovreas L."/>
            <person name="Rohde M."/>
            <person name="Galperin M.Y."/>
            <person name="Jogler C."/>
        </authorList>
    </citation>
    <scope>NUCLEOTIDE SEQUENCE [LARGE SCALE GENOMIC DNA]</scope>
    <source>
        <strain evidence="1 2">Pan14r</strain>
    </source>
</reference>
<sequence>MNWFGPSGSCGCCGCVRGQHFKVTLHGLTYSRTAFLPPSTSTSGVQTFDASDTRCEVVAAFPAKTIASADYNGDGIIDESDGVISCELNVNITWSATGVFVISLEFIGEAYTGDLIELTDIGLGNHADTVTWNHTSPPYTTEVSYDFTVELLP</sequence>
<evidence type="ECO:0000313" key="2">
    <source>
        <dbReference type="Proteomes" id="UP000317238"/>
    </source>
</evidence>
<name>A0A5C5XQW9_9PLAN</name>
<dbReference type="RefSeq" id="WP_146440901.1">
    <property type="nucleotide sequence ID" value="NZ_SJPL01000002.1"/>
</dbReference>
<dbReference type="EMBL" id="SJPL01000002">
    <property type="protein sequence ID" value="TWT65606.1"/>
    <property type="molecule type" value="Genomic_DNA"/>
</dbReference>